<evidence type="ECO:0000256" key="1">
    <source>
        <dbReference type="SAM" id="Coils"/>
    </source>
</evidence>
<dbReference type="Proteomes" id="UP001341840">
    <property type="component" value="Unassembled WGS sequence"/>
</dbReference>
<evidence type="ECO:0000313" key="3">
    <source>
        <dbReference type="EMBL" id="MED6137799.1"/>
    </source>
</evidence>
<keyword evidence="1" id="KW-0175">Coiled coil</keyword>
<comment type="caution">
    <text evidence="3">The sequence shown here is derived from an EMBL/GenBank/DDBJ whole genome shotgun (WGS) entry which is preliminary data.</text>
</comment>
<evidence type="ECO:0000256" key="2">
    <source>
        <dbReference type="SAM" id="MobiDB-lite"/>
    </source>
</evidence>
<proteinExistence type="predicted"/>
<gene>
    <name evidence="3" type="ORF">PIB30_068383</name>
</gene>
<keyword evidence="4" id="KW-1185">Reference proteome</keyword>
<sequence>MVLNRSQVPIKLPIEGYRLAHLEPNFKVKGKEVIDYFWFVFTKLLKSRTFEGGDLNFAPFARRQIGPNWFHQSRVKKEDKKEAQLIVDKHWSNYLAVQVFPIGFPGYKKDQYKIVLHSPHFMARQMDFSQAIPAPYSTDPAQQICHFVPHSFKEIKAFLSENLLTRTFYDPIPCRSSNFVTKNFIKWWDAYYKQYNRSLDEMIAGINQKKEQIKRNEKVTQEEQAPQKRKAESVTTKKPGPLKSVSKRTKANPKKPSINVELPKESNQSEVPSKTTTSEKPPTPDSARSASGNSVDVSSNSKESSNSREEVKYSPGQSVYFMRINLDHQSVFPFRTQRASIKEAAARESTPTLDIVVGEEQSPRGLSSEGYLMSNLSRSAKKSSPILDEIDQALTNPVEKMNSPLAEREIIKEALTPKIPIQAGSNHGTQVDPRIHFKEKLEETRVASVEKVKQSMKPLPPIHVIDLDGGDPDLVDLLQMISESKVGSEPDILNSVNKTVPQEKEKEETPIQKARSEALQKILLKSAAEKMIRLMDQPLDMLQKDPYWNDELVKVTSCLVERQFPEKYRDQVLCFGKIFENLFITREKLSNVRLKVAMIQENSNGLIIAEKALKEKETLYEKHLSNANDTFEGLSKTREDLVKKLAEIQAQIQDVDAKITKLKKPFEKIQEKKIELGNQLSEIEKNKLQNEGNFDMPIELDSKSHASFEV</sequence>
<feature type="compositionally biased region" description="Basic and acidic residues" evidence="2">
    <location>
        <begin position="212"/>
        <end position="232"/>
    </location>
</feature>
<accession>A0ABU6SN00</accession>
<protein>
    <submittedName>
        <fullName evidence="3">Uncharacterized protein</fullName>
    </submittedName>
</protein>
<evidence type="ECO:0000313" key="4">
    <source>
        <dbReference type="Proteomes" id="UP001341840"/>
    </source>
</evidence>
<feature type="coiled-coil region" evidence="1">
    <location>
        <begin position="631"/>
        <end position="686"/>
    </location>
</feature>
<feature type="compositionally biased region" description="Low complexity" evidence="2">
    <location>
        <begin position="293"/>
        <end position="304"/>
    </location>
</feature>
<reference evidence="3 4" key="1">
    <citation type="journal article" date="2023" name="Plants (Basel)">
        <title>Bridging the Gap: Combining Genomics and Transcriptomics Approaches to Understand Stylosanthes scabra, an Orphan Legume from the Brazilian Caatinga.</title>
        <authorList>
            <person name="Ferreira-Neto J.R.C."/>
            <person name="da Silva M.D."/>
            <person name="Binneck E."/>
            <person name="de Melo N.F."/>
            <person name="da Silva R.H."/>
            <person name="de Melo A.L.T.M."/>
            <person name="Pandolfi V."/>
            <person name="Bustamante F.O."/>
            <person name="Brasileiro-Vidal A.C."/>
            <person name="Benko-Iseppon A.M."/>
        </authorList>
    </citation>
    <scope>NUCLEOTIDE SEQUENCE [LARGE SCALE GENOMIC DNA]</scope>
    <source>
        <tissue evidence="3">Leaves</tissue>
    </source>
</reference>
<organism evidence="3 4">
    <name type="scientific">Stylosanthes scabra</name>
    <dbReference type="NCBI Taxonomy" id="79078"/>
    <lineage>
        <taxon>Eukaryota</taxon>
        <taxon>Viridiplantae</taxon>
        <taxon>Streptophyta</taxon>
        <taxon>Embryophyta</taxon>
        <taxon>Tracheophyta</taxon>
        <taxon>Spermatophyta</taxon>
        <taxon>Magnoliopsida</taxon>
        <taxon>eudicotyledons</taxon>
        <taxon>Gunneridae</taxon>
        <taxon>Pentapetalae</taxon>
        <taxon>rosids</taxon>
        <taxon>fabids</taxon>
        <taxon>Fabales</taxon>
        <taxon>Fabaceae</taxon>
        <taxon>Papilionoideae</taxon>
        <taxon>50 kb inversion clade</taxon>
        <taxon>dalbergioids sensu lato</taxon>
        <taxon>Dalbergieae</taxon>
        <taxon>Pterocarpus clade</taxon>
        <taxon>Stylosanthes</taxon>
    </lineage>
</organism>
<feature type="region of interest" description="Disordered" evidence="2">
    <location>
        <begin position="212"/>
        <end position="313"/>
    </location>
</feature>
<dbReference type="EMBL" id="JASCZI010061147">
    <property type="protein sequence ID" value="MED6137799.1"/>
    <property type="molecule type" value="Genomic_DNA"/>
</dbReference>
<name>A0ABU6SN00_9FABA</name>